<feature type="transmembrane region" description="Helical" evidence="2">
    <location>
        <begin position="222"/>
        <end position="241"/>
    </location>
</feature>
<dbReference type="KEGG" id="acoa:RB602_11645"/>
<keyword evidence="4" id="KW-1185">Reference proteome</keyword>
<dbReference type="EMBL" id="CP136594">
    <property type="protein sequence ID" value="WOE74497.1"/>
    <property type="molecule type" value="Genomic_DNA"/>
</dbReference>
<feature type="transmembrane region" description="Helical" evidence="2">
    <location>
        <begin position="191"/>
        <end position="210"/>
    </location>
</feature>
<evidence type="ECO:0000256" key="1">
    <source>
        <dbReference type="SAM" id="MobiDB-lite"/>
    </source>
</evidence>
<dbReference type="Proteomes" id="UP001302429">
    <property type="component" value="Chromosome"/>
</dbReference>
<gene>
    <name evidence="3" type="ORF">RB602_11645</name>
</gene>
<keyword evidence="2" id="KW-0812">Transmembrane</keyword>
<feature type="region of interest" description="Disordered" evidence="1">
    <location>
        <begin position="257"/>
        <end position="287"/>
    </location>
</feature>
<sequence length="287" mass="30786">MERAISVVFALCHVQAYIRLTSDDWEKYMVRDDPLWKKLEAMKVSPPSTNFTFEQRLARDNGWNSAFTARVMKEYRRFLYLAAKSGTDITPSVAVDEVWHLHLSYTRHYWDVLCGDILQQELHHGPTAGGQVERKRYHDQYAATLSRYSETFGEEPPADIWPDAQTRFSGLLRRVDVTRNWVVPKWPLRPAVIAGAAALVSACTMLTAAASGESDGGTNPAVFIGAGTAIVGGLIALFASLHAQSKKNKDSGCGAGTAGGIGGKDNDSSADGSGGDGCGGGGGCGGG</sequence>
<accession>A0AA97F756</accession>
<name>A0AA97F756_9SPHN</name>
<protein>
    <recommendedName>
        <fullName evidence="5">TIGR04222 domain-containing membrane protein</fullName>
    </recommendedName>
</protein>
<keyword evidence="2" id="KW-1133">Transmembrane helix</keyword>
<organism evidence="3 4">
    <name type="scientific">Alterisphingorhabdus coralli</name>
    <dbReference type="NCBI Taxonomy" id="3071408"/>
    <lineage>
        <taxon>Bacteria</taxon>
        <taxon>Pseudomonadati</taxon>
        <taxon>Pseudomonadota</taxon>
        <taxon>Alphaproteobacteria</taxon>
        <taxon>Sphingomonadales</taxon>
        <taxon>Sphingomonadaceae</taxon>
        <taxon>Alterisphingorhabdus (ex Yan et al. 2024)</taxon>
    </lineage>
</organism>
<evidence type="ECO:0000256" key="2">
    <source>
        <dbReference type="SAM" id="Phobius"/>
    </source>
</evidence>
<evidence type="ECO:0008006" key="5">
    <source>
        <dbReference type="Google" id="ProtNLM"/>
    </source>
</evidence>
<evidence type="ECO:0000313" key="3">
    <source>
        <dbReference type="EMBL" id="WOE74497.1"/>
    </source>
</evidence>
<reference evidence="3 4" key="1">
    <citation type="submission" date="2023-10" db="EMBL/GenBank/DDBJ databases">
        <title>Complete genome sequence of a Sphingomonadaceae bacterium.</title>
        <authorList>
            <person name="Yan C."/>
        </authorList>
    </citation>
    <scope>NUCLEOTIDE SEQUENCE [LARGE SCALE GENOMIC DNA]</scope>
    <source>
        <strain evidence="3 4">SCSIO 66989</strain>
    </source>
</reference>
<keyword evidence="2" id="KW-0472">Membrane</keyword>
<dbReference type="RefSeq" id="WP_317080752.1">
    <property type="nucleotide sequence ID" value="NZ_CP136594.1"/>
</dbReference>
<dbReference type="AlphaFoldDB" id="A0AA97F756"/>
<evidence type="ECO:0000313" key="4">
    <source>
        <dbReference type="Proteomes" id="UP001302429"/>
    </source>
</evidence>
<proteinExistence type="predicted"/>
<feature type="compositionally biased region" description="Gly residues" evidence="1">
    <location>
        <begin position="272"/>
        <end position="287"/>
    </location>
</feature>